<dbReference type="InterPro" id="IPR027417">
    <property type="entry name" value="P-loop_NTPase"/>
</dbReference>
<comment type="subcellular location">
    <subcellularLocation>
        <location evidence="1">Host nucleus</location>
    </subcellularLocation>
</comment>
<dbReference type="GO" id="GO:0019079">
    <property type="term" value="P:viral genome replication"/>
    <property type="evidence" value="ECO:0007669"/>
    <property type="project" value="InterPro"/>
</dbReference>
<feature type="compositionally biased region" description="Gly residues" evidence="6">
    <location>
        <begin position="488"/>
        <end position="498"/>
    </location>
</feature>
<proteinExistence type="predicted"/>
<evidence type="ECO:0000256" key="5">
    <source>
        <dbReference type="ARBA" id="ARBA00022840"/>
    </source>
</evidence>
<evidence type="ECO:0000259" key="7">
    <source>
        <dbReference type="PROSITE" id="PS51206"/>
    </source>
</evidence>
<dbReference type="InterPro" id="IPR001257">
    <property type="entry name" value="Parvovirus_NS1_helicase"/>
</dbReference>
<dbReference type="InterPro" id="IPR014015">
    <property type="entry name" value="Helicase_SF3_DNA-vir"/>
</dbReference>
<sequence length="675" mass="75305">MEGPGYSDSRYVLWMGSTGTSGDIPYNQAPSLLIRKDFVLSPLPETEKLLKMHNMKSYQCAILQLCDPAGTPYIDTLVYALFFNQLAPVTTWVCTGEFNKDGIFHVHVMFKTNARSDSLRRCMDTAWRNLCLSDNFTYHFGNQSTFDCLKIQRCHKPESMLGYLMKAPSFIMSNDLSMLQLCYDIDGWNLNDRFKQTPEAETSSDINSMTQHILDIILQNGCKTMEDCFKSGGEIMSKYLHKPGLQAIVNNCLTFVKSTGGAWSVSIFEKYDPNPTTIHKILLFQGIQPSTFDDIFWQWLTKADSKRNCICIRGPSNTGKSAFISGLKACIPWGEIVNTNTFAFEGILDCVVGVWEEPLCSPELAEKAKQVLEGMPCSIPVKYKKPQLLPRTPIIVTTNHDLWRFCQAEEQMFKNRMWIIDFKHNCRDQFYVPRTSEPSCQCGYCAGSRGREGTSGGTSPGRLSSGEQSICPEQHSGTEQSSNVGSGSMLGAGEGTSGCSGSSESSSDQLSSNRAESSFGSSSGAEQHMGSFRIIPTRDHERRHSSIRERLESIISGGHSRDDSTSDGSGSKRGIKRGIRFRDGKDQEESDSSSDVGSRAQNIQAGQKIPVSAKRQRLGRTLVSTRMKYRIENSDNVQQIPMYVPLKSDWQEYLSWLAHINSPETLDISIDINDG</sequence>
<evidence type="ECO:0000313" key="8">
    <source>
        <dbReference type="EMBL" id="QKE54928.1"/>
    </source>
</evidence>
<evidence type="ECO:0000256" key="3">
    <source>
        <dbReference type="ARBA" id="ARBA00022705"/>
    </source>
</evidence>
<keyword evidence="3" id="KW-0235">DNA replication</keyword>
<dbReference type="Pfam" id="PF01057">
    <property type="entry name" value="Parvo_NS1"/>
    <property type="match status" value="1"/>
</dbReference>
<dbReference type="GO" id="GO:0006260">
    <property type="term" value="P:DNA replication"/>
    <property type="evidence" value="ECO:0007669"/>
    <property type="project" value="UniProtKB-KW"/>
</dbReference>
<protein>
    <submittedName>
        <fullName evidence="8">Nonstructural protein</fullName>
    </submittedName>
</protein>
<feature type="compositionally biased region" description="Basic and acidic residues" evidence="6">
    <location>
        <begin position="536"/>
        <end position="552"/>
    </location>
</feature>
<feature type="compositionally biased region" description="Low complexity" evidence="6">
    <location>
        <begin position="499"/>
        <end position="523"/>
    </location>
</feature>
<keyword evidence="2" id="KW-1048">Host nucleus</keyword>
<feature type="compositionally biased region" description="Polar residues" evidence="6">
    <location>
        <begin position="475"/>
        <end position="486"/>
    </location>
</feature>
<feature type="region of interest" description="Disordered" evidence="6">
    <location>
        <begin position="449"/>
        <end position="613"/>
    </location>
</feature>
<dbReference type="PROSITE" id="PS51206">
    <property type="entry name" value="SF3_HELICASE_1"/>
    <property type="match status" value="1"/>
</dbReference>
<feature type="domain" description="SF3 helicase" evidence="7">
    <location>
        <begin position="273"/>
        <end position="435"/>
    </location>
</feature>
<keyword evidence="5" id="KW-0067">ATP-binding</keyword>
<accession>A0A7D3V1G2</accession>
<dbReference type="EMBL" id="MT138281">
    <property type="protein sequence ID" value="QKE54928.1"/>
    <property type="molecule type" value="Genomic_DNA"/>
</dbReference>
<dbReference type="Gene3D" id="3.40.50.300">
    <property type="entry name" value="P-loop containing nucleotide triphosphate hydrolases"/>
    <property type="match status" value="1"/>
</dbReference>
<evidence type="ECO:0000256" key="2">
    <source>
        <dbReference type="ARBA" id="ARBA00022562"/>
    </source>
</evidence>
<organism evidence="8">
    <name type="scientific">Parvoviridae sp</name>
    <dbReference type="NCBI Taxonomy" id="1940570"/>
    <lineage>
        <taxon>Viruses</taxon>
        <taxon>Monodnaviria</taxon>
        <taxon>Shotokuvirae</taxon>
        <taxon>Cossaviricota</taxon>
        <taxon>Quintoviricetes</taxon>
        <taxon>Piccovirales</taxon>
        <taxon>Parvoviridae</taxon>
    </lineage>
</organism>
<evidence type="ECO:0000256" key="6">
    <source>
        <dbReference type="SAM" id="MobiDB-lite"/>
    </source>
</evidence>
<dbReference type="SUPFAM" id="SSF52540">
    <property type="entry name" value="P-loop containing nucleoside triphosphate hydrolases"/>
    <property type="match status" value="1"/>
</dbReference>
<name>A0A7D3V1G2_9VIRU</name>
<dbReference type="GO" id="GO:0042025">
    <property type="term" value="C:host cell nucleus"/>
    <property type="evidence" value="ECO:0007669"/>
    <property type="project" value="UniProtKB-SubCell"/>
</dbReference>
<dbReference type="GO" id="GO:0005524">
    <property type="term" value="F:ATP binding"/>
    <property type="evidence" value="ECO:0007669"/>
    <property type="project" value="UniProtKB-KW"/>
</dbReference>
<reference evidence="8" key="1">
    <citation type="submission" date="2020-01" db="EMBL/GenBank/DDBJ databases">
        <title>Viral genomes from wild and zoo birds in China.</title>
        <authorList>
            <person name="Dai Z."/>
            <person name="Shan L.T."/>
            <person name="Yang X.S."/>
        </authorList>
    </citation>
    <scope>NUCLEOTIDE SEQUENCE</scope>
    <source>
        <strain evidence="8">Rfb199par1</strain>
    </source>
</reference>
<keyword evidence="4" id="KW-0547">Nucleotide-binding</keyword>
<evidence type="ECO:0000256" key="1">
    <source>
        <dbReference type="ARBA" id="ARBA00004147"/>
    </source>
</evidence>
<evidence type="ECO:0000256" key="4">
    <source>
        <dbReference type="ARBA" id="ARBA00022741"/>
    </source>
</evidence>
<feature type="compositionally biased region" description="Polar residues" evidence="6">
    <location>
        <begin position="593"/>
        <end position="605"/>
    </location>
</feature>